<proteinExistence type="inferred from homology"/>
<comment type="cofactor">
    <cofactor evidence="2">
        <name>Ca(2+)</name>
        <dbReference type="ChEBI" id="CHEBI:29108"/>
    </cofactor>
</comment>
<dbReference type="GO" id="GO:0050482">
    <property type="term" value="P:arachidonate secretion"/>
    <property type="evidence" value="ECO:0007669"/>
    <property type="project" value="InterPro"/>
</dbReference>
<feature type="compositionally biased region" description="Polar residues" evidence="16">
    <location>
        <begin position="118"/>
        <end position="128"/>
    </location>
</feature>
<evidence type="ECO:0000256" key="10">
    <source>
        <dbReference type="ARBA" id="ARBA00022837"/>
    </source>
</evidence>
<dbReference type="SUPFAM" id="SSF48619">
    <property type="entry name" value="Phospholipase A2, PLA2"/>
    <property type="match status" value="1"/>
</dbReference>
<evidence type="ECO:0000256" key="6">
    <source>
        <dbReference type="ARBA" id="ARBA00021721"/>
    </source>
</evidence>
<dbReference type="EMBL" id="CAXIEN010000086">
    <property type="protein sequence ID" value="CAL1275594.1"/>
    <property type="molecule type" value="Genomic_DNA"/>
</dbReference>
<keyword evidence="9" id="KW-0378">Hydrolase</keyword>
<dbReference type="PANTHER" id="PTHR12253">
    <property type="entry name" value="RH14732P"/>
    <property type="match status" value="1"/>
</dbReference>
<dbReference type="CDD" id="cd04704">
    <property type="entry name" value="PLA2_bee_venom_like"/>
    <property type="match status" value="1"/>
</dbReference>
<feature type="signal peptide" evidence="17">
    <location>
        <begin position="1"/>
        <end position="20"/>
    </location>
</feature>
<evidence type="ECO:0000256" key="17">
    <source>
        <dbReference type="SAM" id="SignalP"/>
    </source>
</evidence>
<evidence type="ECO:0000313" key="19">
    <source>
        <dbReference type="EMBL" id="CAL1275594.1"/>
    </source>
</evidence>
<dbReference type="InterPro" id="IPR036444">
    <property type="entry name" value="PLipase_A2_dom_sf"/>
</dbReference>
<dbReference type="GO" id="GO:0016042">
    <property type="term" value="P:lipid catabolic process"/>
    <property type="evidence" value="ECO:0007669"/>
    <property type="project" value="UniProtKB-KW"/>
</dbReference>
<dbReference type="Proteomes" id="UP001497382">
    <property type="component" value="Unassembled WGS sequence"/>
</dbReference>
<evidence type="ECO:0000256" key="12">
    <source>
        <dbReference type="ARBA" id="ARBA00023098"/>
    </source>
</evidence>
<comment type="catalytic activity">
    <reaction evidence="1">
        <text>a 1,2-diacyl-sn-glycero-3-phosphocholine + H2O = a 1-acyl-sn-glycero-3-phosphocholine + a fatty acid + H(+)</text>
        <dbReference type="Rhea" id="RHEA:15801"/>
        <dbReference type="ChEBI" id="CHEBI:15377"/>
        <dbReference type="ChEBI" id="CHEBI:15378"/>
        <dbReference type="ChEBI" id="CHEBI:28868"/>
        <dbReference type="ChEBI" id="CHEBI:57643"/>
        <dbReference type="ChEBI" id="CHEBI:58168"/>
        <dbReference type="EC" id="3.1.1.4"/>
    </reaction>
</comment>
<evidence type="ECO:0000256" key="11">
    <source>
        <dbReference type="ARBA" id="ARBA00022963"/>
    </source>
</evidence>
<dbReference type="GO" id="GO:0004623">
    <property type="term" value="F:phospholipase A2 activity"/>
    <property type="evidence" value="ECO:0007669"/>
    <property type="project" value="UniProtKB-EC"/>
</dbReference>
<keyword evidence="7" id="KW-0964">Secreted</keyword>
<protein>
    <recommendedName>
        <fullName evidence="6">Phospholipase A2</fullName>
        <ecNumber evidence="5">3.1.1.4</ecNumber>
    </recommendedName>
    <alternativeName>
        <fullName evidence="15">Phosphatidylcholine 2-acylhydrolase</fullName>
    </alternativeName>
</protein>
<keyword evidence="12" id="KW-0443">Lipid metabolism</keyword>
<evidence type="ECO:0000256" key="1">
    <source>
        <dbReference type="ARBA" id="ARBA00001604"/>
    </source>
</evidence>
<evidence type="ECO:0000256" key="8">
    <source>
        <dbReference type="ARBA" id="ARBA00022723"/>
    </source>
</evidence>
<dbReference type="Gene3D" id="1.20.90.10">
    <property type="entry name" value="Phospholipase A2 domain"/>
    <property type="match status" value="1"/>
</dbReference>
<dbReference type="Pfam" id="PF05826">
    <property type="entry name" value="Phospholip_A2_2"/>
    <property type="match status" value="1"/>
</dbReference>
<evidence type="ECO:0000256" key="13">
    <source>
        <dbReference type="ARBA" id="ARBA00023145"/>
    </source>
</evidence>
<dbReference type="FunFam" id="1.20.90.10:FF:000002">
    <property type="entry name" value="Phospholipase A2 group III"/>
    <property type="match status" value="1"/>
</dbReference>
<evidence type="ECO:0000256" key="3">
    <source>
        <dbReference type="ARBA" id="ARBA00004613"/>
    </source>
</evidence>
<dbReference type="AlphaFoldDB" id="A0AAV1ZW11"/>
<evidence type="ECO:0000256" key="16">
    <source>
        <dbReference type="SAM" id="MobiDB-lite"/>
    </source>
</evidence>
<evidence type="ECO:0000256" key="15">
    <source>
        <dbReference type="ARBA" id="ARBA00029903"/>
    </source>
</evidence>
<keyword evidence="20" id="KW-1185">Reference proteome</keyword>
<reference evidence="19 20" key="1">
    <citation type="submission" date="2024-04" db="EMBL/GenBank/DDBJ databases">
        <authorList>
            <person name="Rising A."/>
            <person name="Reimegard J."/>
            <person name="Sonavane S."/>
            <person name="Akerstrom W."/>
            <person name="Nylinder S."/>
            <person name="Hedman E."/>
            <person name="Kallberg Y."/>
        </authorList>
    </citation>
    <scope>NUCLEOTIDE SEQUENCE [LARGE SCALE GENOMIC DNA]</scope>
</reference>
<keyword evidence="13" id="KW-0865">Zymogen</keyword>
<comment type="caution">
    <text evidence="19">The sequence shown here is derived from an EMBL/GenBank/DDBJ whole genome shotgun (WGS) entry which is preliminary data.</text>
</comment>
<accession>A0AAV1ZW11</accession>
<evidence type="ECO:0000313" key="20">
    <source>
        <dbReference type="Proteomes" id="UP001497382"/>
    </source>
</evidence>
<keyword evidence="11" id="KW-0442">Lipid degradation</keyword>
<keyword evidence="14" id="KW-1015">Disulfide bond</keyword>
<evidence type="ECO:0000256" key="7">
    <source>
        <dbReference type="ARBA" id="ARBA00022525"/>
    </source>
</evidence>
<dbReference type="InterPro" id="IPR033113">
    <property type="entry name" value="PLA2_histidine"/>
</dbReference>
<name>A0AAV1ZW11_9ARAC</name>
<keyword evidence="10" id="KW-0106">Calcium</keyword>
<organism evidence="19 20">
    <name type="scientific">Larinioides sclopetarius</name>
    <dbReference type="NCBI Taxonomy" id="280406"/>
    <lineage>
        <taxon>Eukaryota</taxon>
        <taxon>Metazoa</taxon>
        <taxon>Ecdysozoa</taxon>
        <taxon>Arthropoda</taxon>
        <taxon>Chelicerata</taxon>
        <taxon>Arachnida</taxon>
        <taxon>Araneae</taxon>
        <taxon>Araneomorphae</taxon>
        <taxon>Entelegynae</taxon>
        <taxon>Araneoidea</taxon>
        <taxon>Araneidae</taxon>
        <taxon>Larinioides</taxon>
    </lineage>
</organism>
<keyword evidence="8" id="KW-0479">Metal-binding</keyword>
<evidence type="ECO:0000256" key="4">
    <source>
        <dbReference type="ARBA" id="ARBA00009659"/>
    </source>
</evidence>
<dbReference type="InterPro" id="IPR016090">
    <property type="entry name" value="PLA2-like_dom"/>
</dbReference>
<sequence length="286" mass="33272">MGFLVIFLVTAVFCCVPTWCYEPREKIFVLQDPNYQDNRTVVVVTWTDEDGSTCEIFSDDKLSEAIRRISKDQLLRRPTRAQMQELLEECTTFSRRRRRRSLEDNDVTPNEDSDKQYEMTTPLPSAQNGPADGWVIFPGTKWCGAGDKAKEDDDLGFHQDTDRCCRAHDKCEDLIEGGGTKHNLTNKSPFTKLNCECDDEFYDCLKRVNSVTSNTIGNTYFNVLKRPCYYYDYPLTKKCKKYKTFLKLKCVEYAKDTKSPKVWQWRSAKRYKKLPFPGPLDITLPF</sequence>
<evidence type="ECO:0000256" key="2">
    <source>
        <dbReference type="ARBA" id="ARBA00001913"/>
    </source>
</evidence>
<gene>
    <name evidence="19" type="ORF">LARSCL_LOCUS8168</name>
</gene>
<evidence type="ECO:0000256" key="5">
    <source>
        <dbReference type="ARBA" id="ARBA00013278"/>
    </source>
</evidence>
<evidence type="ECO:0000256" key="14">
    <source>
        <dbReference type="ARBA" id="ARBA00023157"/>
    </source>
</evidence>
<comment type="similarity">
    <text evidence="4">Belongs to the phospholipase A2 family. Group III subfamily.</text>
</comment>
<feature type="domain" description="Phospholipase A2-like central" evidence="18">
    <location>
        <begin position="136"/>
        <end position="230"/>
    </location>
</feature>
<feature type="region of interest" description="Disordered" evidence="16">
    <location>
        <begin position="97"/>
        <end position="130"/>
    </location>
</feature>
<dbReference type="PROSITE" id="PS00118">
    <property type="entry name" value="PA2_HIS"/>
    <property type="match status" value="1"/>
</dbReference>
<dbReference type="GO" id="GO:0046872">
    <property type="term" value="F:metal ion binding"/>
    <property type="evidence" value="ECO:0007669"/>
    <property type="project" value="UniProtKB-KW"/>
</dbReference>
<dbReference type="GO" id="GO:0006644">
    <property type="term" value="P:phospholipid metabolic process"/>
    <property type="evidence" value="ECO:0007669"/>
    <property type="project" value="InterPro"/>
</dbReference>
<evidence type="ECO:0000259" key="18">
    <source>
        <dbReference type="Pfam" id="PF05826"/>
    </source>
</evidence>
<keyword evidence="17" id="KW-0732">Signal</keyword>
<dbReference type="EC" id="3.1.1.4" evidence="5"/>
<feature type="chain" id="PRO_5043852988" description="Phospholipase A2" evidence="17">
    <location>
        <begin position="21"/>
        <end position="286"/>
    </location>
</feature>
<dbReference type="GO" id="GO:0005576">
    <property type="term" value="C:extracellular region"/>
    <property type="evidence" value="ECO:0007669"/>
    <property type="project" value="UniProtKB-SubCell"/>
</dbReference>
<comment type="subcellular location">
    <subcellularLocation>
        <location evidence="3">Secreted</location>
    </subcellularLocation>
</comment>
<evidence type="ECO:0000256" key="9">
    <source>
        <dbReference type="ARBA" id="ARBA00022801"/>
    </source>
</evidence>